<keyword evidence="4 6" id="KW-1133">Transmembrane helix</keyword>
<reference evidence="8" key="1">
    <citation type="journal article" date="2019" name="Int. J. Syst. Evol. Microbiol.">
        <title>The Global Catalogue of Microorganisms (GCM) 10K type strain sequencing project: providing services to taxonomists for standard genome sequencing and annotation.</title>
        <authorList>
            <consortium name="The Broad Institute Genomics Platform"/>
            <consortium name="The Broad Institute Genome Sequencing Center for Infectious Disease"/>
            <person name="Wu L."/>
            <person name="Ma J."/>
        </authorList>
    </citation>
    <scope>NUCLEOTIDE SEQUENCE [LARGE SCALE GENOMIC DNA]</scope>
    <source>
        <strain evidence="8">JCM 17021</strain>
    </source>
</reference>
<dbReference type="InterPro" id="IPR051598">
    <property type="entry name" value="TSUP/Inactive_protease-like"/>
</dbReference>
<dbReference type="InterPro" id="IPR002781">
    <property type="entry name" value="TM_pro_TauE-like"/>
</dbReference>
<dbReference type="PANTHER" id="PTHR43701:SF2">
    <property type="entry name" value="MEMBRANE TRANSPORTER PROTEIN YJNA-RELATED"/>
    <property type="match status" value="1"/>
</dbReference>
<evidence type="ECO:0000313" key="8">
    <source>
        <dbReference type="Proteomes" id="UP001501803"/>
    </source>
</evidence>
<evidence type="ECO:0000256" key="6">
    <source>
        <dbReference type="RuleBase" id="RU363041"/>
    </source>
</evidence>
<organism evidence="7 8">
    <name type="scientific">Leifsonia kafniensis</name>
    <dbReference type="NCBI Taxonomy" id="475957"/>
    <lineage>
        <taxon>Bacteria</taxon>
        <taxon>Bacillati</taxon>
        <taxon>Actinomycetota</taxon>
        <taxon>Actinomycetes</taxon>
        <taxon>Micrococcales</taxon>
        <taxon>Microbacteriaceae</taxon>
        <taxon>Leifsonia</taxon>
    </lineage>
</organism>
<feature type="transmembrane region" description="Helical" evidence="6">
    <location>
        <begin position="239"/>
        <end position="261"/>
    </location>
</feature>
<dbReference type="EMBL" id="BAABCN010000012">
    <property type="protein sequence ID" value="GAA3888424.1"/>
    <property type="molecule type" value="Genomic_DNA"/>
</dbReference>
<feature type="transmembrane region" description="Helical" evidence="6">
    <location>
        <begin position="80"/>
        <end position="101"/>
    </location>
</feature>
<name>A0ABP7KXK9_9MICO</name>
<comment type="similarity">
    <text evidence="2 6">Belongs to the 4-toluene sulfonate uptake permease (TSUP) (TC 2.A.102) family.</text>
</comment>
<accession>A0ABP7KXK9</accession>
<dbReference type="RefSeq" id="WP_345068672.1">
    <property type="nucleotide sequence ID" value="NZ_BAABCN010000012.1"/>
</dbReference>
<gene>
    <name evidence="7" type="ORF">GCM10022381_32890</name>
</gene>
<dbReference type="PANTHER" id="PTHR43701">
    <property type="entry name" value="MEMBRANE TRANSPORTER PROTEIN MJ0441-RELATED"/>
    <property type="match status" value="1"/>
</dbReference>
<feature type="transmembrane region" description="Helical" evidence="6">
    <location>
        <begin position="192"/>
        <end position="218"/>
    </location>
</feature>
<evidence type="ECO:0000256" key="3">
    <source>
        <dbReference type="ARBA" id="ARBA00022692"/>
    </source>
</evidence>
<dbReference type="Proteomes" id="UP001501803">
    <property type="component" value="Unassembled WGS sequence"/>
</dbReference>
<feature type="transmembrane region" description="Helical" evidence="6">
    <location>
        <begin position="267"/>
        <end position="285"/>
    </location>
</feature>
<comment type="caution">
    <text evidence="7">The sequence shown here is derived from an EMBL/GenBank/DDBJ whole genome shotgun (WGS) entry which is preliminary data.</text>
</comment>
<protein>
    <recommendedName>
        <fullName evidence="6">Probable membrane transporter protein</fullName>
    </recommendedName>
</protein>
<keyword evidence="3 6" id="KW-0812">Transmembrane</keyword>
<evidence type="ECO:0000256" key="5">
    <source>
        <dbReference type="ARBA" id="ARBA00023136"/>
    </source>
</evidence>
<feature type="transmembrane region" description="Helical" evidence="6">
    <location>
        <begin position="165"/>
        <end position="186"/>
    </location>
</feature>
<evidence type="ECO:0000256" key="4">
    <source>
        <dbReference type="ARBA" id="ARBA00022989"/>
    </source>
</evidence>
<comment type="subcellular location">
    <subcellularLocation>
        <location evidence="6">Cell membrane</location>
        <topology evidence="6">Multi-pass membrane protein</topology>
    </subcellularLocation>
    <subcellularLocation>
        <location evidence="1">Membrane</location>
        <topology evidence="1">Multi-pass membrane protein</topology>
    </subcellularLocation>
</comment>
<feature type="transmembrane region" description="Helical" evidence="6">
    <location>
        <begin position="135"/>
        <end position="153"/>
    </location>
</feature>
<keyword evidence="6" id="KW-1003">Cell membrane</keyword>
<keyword evidence="8" id="KW-1185">Reference proteome</keyword>
<keyword evidence="5 6" id="KW-0472">Membrane</keyword>
<feature type="transmembrane region" description="Helical" evidence="6">
    <location>
        <begin position="40"/>
        <end position="68"/>
    </location>
</feature>
<evidence type="ECO:0000256" key="1">
    <source>
        <dbReference type="ARBA" id="ARBA00004141"/>
    </source>
</evidence>
<feature type="transmembrane region" description="Helical" evidence="6">
    <location>
        <begin position="108"/>
        <end position="129"/>
    </location>
</feature>
<evidence type="ECO:0000313" key="7">
    <source>
        <dbReference type="EMBL" id="GAA3888424.1"/>
    </source>
</evidence>
<evidence type="ECO:0000256" key="2">
    <source>
        <dbReference type="ARBA" id="ARBA00009142"/>
    </source>
</evidence>
<sequence>MTEHNISAHDHGAAALDTAALDTAALDTAALDTATPARRWVILVIVGLVGGVLSGLLGVGGGILMVPLLVGLAGMDQRRAAATSLAAIVPTAIVGSANYLLSGQIDLVAGMIVAVGAVSGAMIGSALLARLSLVWLRWMFIALIVIVAIRMLLVTPMRGETVELTLGVVLSMLAVGLVMGIASGLFGIGGGLIAVPALIILFGASDLVAKGTSLLIMIPTAITGTLRNRANTLIDLPSALVVGTAATAASFGGVALALWLTAEVSNLLFVGLLVVASVQLSVQAIRKKR</sequence>
<proteinExistence type="inferred from homology"/>
<dbReference type="Pfam" id="PF01925">
    <property type="entry name" value="TauE"/>
    <property type="match status" value="2"/>
</dbReference>